<dbReference type="AlphaFoldDB" id="A0AAE0ZAK7"/>
<dbReference type="InterPro" id="IPR017893">
    <property type="entry name" value="DBB_domain"/>
</dbReference>
<organism evidence="3 4">
    <name type="scientific">Elysia crispata</name>
    <name type="common">lettuce slug</name>
    <dbReference type="NCBI Taxonomy" id="231223"/>
    <lineage>
        <taxon>Eukaryota</taxon>
        <taxon>Metazoa</taxon>
        <taxon>Spiralia</taxon>
        <taxon>Lophotrochozoa</taxon>
        <taxon>Mollusca</taxon>
        <taxon>Gastropoda</taxon>
        <taxon>Heterobranchia</taxon>
        <taxon>Euthyneura</taxon>
        <taxon>Panpulmonata</taxon>
        <taxon>Sacoglossa</taxon>
        <taxon>Placobranchoidea</taxon>
        <taxon>Plakobranchidae</taxon>
        <taxon>Elysia</taxon>
    </lineage>
</organism>
<feature type="compositionally biased region" description="Low complexity" evidence="1">
    <location>
        <begin position="599"/>
        <end position="609"/>
    </location>
</feature>
<feature type="region of interest" description="Disordered" evidence="1">
    <location>
        <begin position="69"/>
        <end position="107"/>
    </location>
</feature>
<name>A0AAE0ZAK7_9GAST</name>
<feature type="compositionally biased region" description="Acidic residues" evidence="1">
    <location>
        <begin position="576"/>
        <end position="586"/>
    </location>
</feature>
<dbReference type="GO" id="GO:0005829">
    <property type="term" value="C:cytosol"/>
    <property type="evidence" value="ECO:0007669"/>
    <property type="project" value="TreeGrafter"/>
</dbReference>
<reference evidence="3" key="1">
    <citation type="journal article" date="2023" name="G3 (Bethesda)">
        <title>A reference genome for the long-term kleptoplast-retaining sea slug Elysia crispata morphotype clarki.</title>
        <authorList>
            <person name="Eastman K.E."/>
            <person name="Pendleton A.L."/>
            <person name="Shaikh M.A."/>
            <person name="Suttiyut T."/>
            <person name="Ogas R."/>
            <person name="Tomko P."/>
            <person name="Gavelis G."/>
            <person name="Widhalm J.R."/>
            <person name="Wisecaver J.H."/>
        </authorList>
    </citation>
    <scope>NUCLEOTIDE SEQUENCE</scope>
    <source>
        <strain evidence="3">ECLA1</strain>
    </source>
</reference>
<feature type="region of interest" description="Disordered" evidence="1">
    <location>
        <begin position="750"/>
        <end position="831"/>
    </location>
</feature>
<feature type="region of interest" description="Disordered" evidence="1">
    <location>
        <begin position="642"/>
        <end position="693"/>
    </location>
</feature>
<feature type="region of interest" description="Disordered" evidence="1">
    <location>
        <begin position="550"/>
        <end position="628"/>
    </location>
</feature>
<gene>
    <name evidence="3" type="ORF">RRG08_063692</name>
</gene>
<dbReference type="Proteomes" id="UP001283361">
    <property type="component" value="Unassembled WGS sequence"/>
</dbReference>
<feature type="compositionally biased region" description="Polar residues" evidence="1">
    <location>
        <begin position="476"/>
        <end position="498"/>
    </location>
</feature>
<dbReference type="EMBL" id="JAWDGP010004279">
    <property type="protein sequence ID" value="KAK3765655.1"/>
    <property type="molecule type" value="Genomic_DNA"/>
</dbReference>
<evidence type="ECO:0000313" key="4">
    <source>
        <dbReference type="Proteomes" id="UP001283361"/>
    </source>
</evidence>
<sequence length="840" mass="91745">MSGQLCDVIFMLHAPDGSSWSTFMANRLELAPYEIKSISRDLTILEAPPQDGNQETEGELYLNTADVLSDRAPDDGKAGEQDNSTDNASSVASTGESDVAGSTSAPETADALGELKTRTLPKTDSTVSAVTLTENSSTEDCILYSRACIVFLSPNIVERECPFPLDISSLNPRSTVFLLLGVDIEEVRRFFGPKSDIVFKCLCCHIDGSEVSICDALVQVVNAYEGTGGSSSVGGGSDLQDFDPDDVSGGGIYQSPSSVQLNRVERVFPKELTGGDRLVYILLEQTPEHEVVIDIGTGKEEFPLTRVADRLFSFSVPDDISGKVSFEIGSRGHHIGCESVRVLSKLDQLHEILMEEVDPKTILTQAVGLDPQDDAGLDTALAFKLQQLASAQTFAAMFPVEEGLQTKGPAKQVMYPTLLHFAADFNLRTFCSELLRYPSMVGAIQAENRDGETPQQMAARKKYEQLESDLAQFATRNGVTTPAAGSSVSPTTGDSENSLYVEPNFPRGPPPPAHKLAKRTGYVNDGVDAYITMEDLQPAKPDLISLKQQLSQVEGGRSKRVKDFPGTTTKFRNDFTDDEDDDDEDGIEYHNTRTDSGISQSSRPGSVRSSPRDRLDSPISAGDAPRTSAKKALKVLGLPEDEVHRSSRHGSLPSEDLFPGHTPERNRFFSNSAPKSMGSGTLSPQDHYRMSVSSNCSEQFDTVEQISPKQSKGKMKIIKNLLRGKTKDKRSSSIPALDSLDIKAVIYGRGRRGSESSANTLHREEERDSGSYSDEEKEKSSAPVNKRSNKNKAFKEREAAMTRRLSRRVQHAMNEKIDQAPTLPSRAGRRRGAFKSFILD</sequence>
<dbReference type="GO" id="GO:0005104">
    <property type="term" value="F:fibroblast growth factor receptor binding"/>
    <property type="evidence" value="ECO:0007669"/>
    <property type="project" value="TreeGrafter"/>
</dbReference>
<dbReference type="SMART" id="SM01282">
    <property type="entry name" value="DBB"/>
    <property type="match status" value="1"/>
</dbReference>
<feature type="region of interest" description="Disordered" evidence="1">
    <location>
        <begin position="476"/>
        <end position="500"/>
    </location>
</feature>
<keyword evidence="4" id="KW-1185">Reference proteome</keyword>
<dbReference type="PANTHER" id="PTHR16267">
    <property type="entry name" value="BANK1/PIK3AP1 FAMILY MEMBER"/>
    <property type="match status" value="1"/>
</dbReference>
<evidence type="ECO:0000259" key="2">
    <source>
        <dbReference type="PROSITE" id="PS51376"/>
    </source>
</evidence>
<evidence type="ECO:0000256" key="1">
    <source>
        <dbReference type="SAM" id="MobiDB-lite"/>
    </source>
</evidence>
<feature type="compositionally biased region" description="Basic and acidic residues" evidence="1">
    <location>
        <begin position="69"/>
        <end position="80"/>
    </location>
</feature>
<accession>A0AAE0ZAK7</accession>
<proteinExistence type="predicted"/>
<dbReference type="PANTHER" id="PTHR16267:SF11">
    <property type="entry name" value="STUMPS, ISOFORM E"/>
    <property type="match status" value="1"/>
</dbReference>
<feature type="compositionally biased region" description="Basic and acidic residues" evidence="1">
    <location>
        <begin position="761"/>
        <end position="780"/>
    </location>
</feature>
<dbReference type="PROSITE" id="PS51376">
    <property type="entry name" value="DBB"/>
    <property type="match status" value="1"/>
</dbReference>
<feature type="compositionally biased region" description="Polar residues" evidence="1">
    <location>
        <begin position="81"/>
        <end position="106"/>
    </location>
</feature>
<dbReference type="Pfam" id="PF14545">
    <property type="entry name" value="DBB"/>
    <property type="match status" value="1"/>
</dbReference>
<evidence type="ECO:0000313" key="3">
    <source>
        <dbReference type="EMBL" id="KAK3765655.1"/>
    </source>
</evidence>
<feature type="compositionally biased region" description="Polar residues" evidence="1">
    <location>
        <begin position="668"/>
        <end position="684"/>
    </location>
</feature>
<dbReference type="GO" id="GO:0005068">
    <property type="term" value="F:transmembrane receptor protein tyrosine kinase adaptor activity"/>
    <property type="evidence" value="ECO:0007669"/>
    <property type="project" value="TreeGrafter"/>
</dbReference>
<protein>
    <recommendedName>
        <fullName evidence="2">DBB domain-containing protein</fullName>
    </recommendedName>
</protein>
<comment type="caution">
    <text evidence="3">The sequence shown here is derived from an EMBL/GenBank/DDBJ whole genome shotgun (WGS) entry which is preliminary data.</text>
</comment>
<dbReference type="InterPro" id="IPR052446">
    <property type="entry name" value="B-cell_PI3K-Signaling_Adptrs"/>
</dbReference>
<feature type="domain" description="DBB" evidence="2">
    <location>
        <begin position="267"/>
        <end position="397"/>
    </location>
</feature>